<protein>
    <submittedName>
        <fullName evidence="1">Uncharacterized protein</fullName>
    </submittedName>
</protein>
<accession>A0A067JWA6</accession>
<gene>
    <name evidence="1" type="ORF">JCGZ_22040</name>
</gene>
<keyword evidence="2" id="KW-1185">Reference proteome</keyword>
<dbReference type="Proteomes" id="UP000027138">
    <property type="component" value="Unassembled WGS sequence"/>
</dbReference>
<evidence type="ECO:0000313" key="1">
    <source>
        <dbReference type="EMBL" id="KDP27108.1"/>
    </source>
</evidence>
<proteinExistence type="predicted"/>
<name>A0A067JWA6_JATCU</name>
<dbReference type="EMBL" id="KK914869">
    <property type="protein sequence ID" value="KDP27108.1"/>
    <property type="molecule type" value="Genomic_DNA"/>
</dbReference>
<sequence length="64" mass="7183">MDMFDAHLDGMESMIADRFPSIEIMHGSIDSRTDTMQGQYQGIASQLQTVIKLLQPHPPPPLED</sequence>
<evidence type="ECO:0000313" key="2">
    <source>
        <dbReference type="Proteomes" id="UP000027138"/>
    </source>
</evidence>
<dbReference type="AlphaFoldDB" id="A0A067JWA6"/>
<reference evidence="1 2" key="1">
    <citation type="journal article" date="2014" name="PLoS ONE">
        <title>Global Analysis of Gene Expression Profiles in Physic Nut (Jatropha curcas L.) Seedlings Exposed to Salt Stress.</title>
        <authorList>
            <person name="Zhang L."/>
            <person name="Zhang C."/>
            <person name="Wu P."/>
            <person name="Chen Y."/>
            <person name="Li M."/>
            <person name="Jiang H."/>
            <person name="Wu G."/>
        </authorList>
    </citation>
    <scope>NUCLEOTIDE SEQUENCE [LARGE SCALE GENOMIC DNA]</scope>
    <source>
        <strain evidence="2">cv. GZQX0401</strain>
        <tissue evidence="1">Young leaves</tissue>
    </source>
</reference>
<organism evidence="1 2">
    <name type="scientific">Jatropha curcas</name>
    <name type="common">Barbados nut</name>
    <dbReference type="NCBI Taxonomy" id="180498"/>
    <lineage>
        <taxon>Eukaryota</taxon>
        <taxon>Viridiplantae</taxon>
        <taxon>Streptophyta</taxon>
        <taxon>Embryophyta</taxon>
        <taxon>Tracheophyta</taxon>
        <taxon>Spermatophyta</taxon>
        <taxon>Magnoliopsida</taxon>
        <taxon>eudicotyledons</taxon>
        <taxon>Gunneridae</taxon>
        <taxon>Pentapetalae</taxon>
        <taxon>rosids</taxon>
        <taxon>fabids</taxon>
        <taxon>Malpighiales</taxon>
        <taxon>Euphorbiaceae</taxon>
        <taxon>Crotonoideae</taxon>
        <taxon>Jatropheae</taxon>
        <taxon>Jatropha</taxon>
    </lineage>
</organism>